<dbReference type="InterPro" id="IPR006175">
    <property type="entry name" value="YjgF/YER057c/UK114"/>
</dbReference>
<protein>
    <submittedName>
        <fullName evidence="1">RidA family protein</fullName>
    </submittedName>
</protein>
<dbReference type="Gene3D" id="3.30.1330.40">
    <property type="entry name" value="RutC-like"/>
    <property type="match status" value="1"/>
</dbReference>
<dbReference type="PANTHER" id="PTHR47328">
    <property type="match status" value="1"/>
</dbReference>
<dbReference type="RefSeq" id="WP_201093155.1">
    <property type="nucleotide sequence ID" value="NZ_CP067393.1"/>
</dbReference>
<evidence type="ECO:0000313" key="1">
    <source>
        <dbReference type="EMBL" id="QQP85927.1"/>
    </source>
</evidence>
<dbReference type="KEGG" id="eaz:JHT90_01325"/>
<dbReference type="PANTHER" id="PTHR47328:SF1">
    <property type="entry name" value="RUTC FAMILY PROTEIN YOAB"/>
    <property type="match status" value="1"/>
</dbReference>
<evidence type="ECO:0000313" key="2">
    <source>
        <dbReference type="Proteomes" id="UP000595278"/>
    </source>
</evidence>
<name>A0A974RX85_9GAMM</name>
<dbReference type="InterPro" id="IPR035959">
    <property type="entry name" value="RutC-like_sf"/>
</dbReference>
<sequence length="117" mass="13125">MSIKRLHANKRMSQVVIHNGLAYLSGQVCEDVQGDIEKQTKQTLATIEKLLGEAGTDKTRILSATIYLKDIEKDFENMNRVWDTWLPEGVTPARATIEAKMCEPELLIEISIVATLP</sequence>
<reference evidence="1 2" key="1">
    <citation type="submission" date="2021-01" db="EMBL/GenBank/DDBJ databases">
        <title>Entomomonas sp. F2A isolated from a house cricket (Acheta domesticus).</title>
        <authorList>
            <person name="Spergser J."/>
            <person name="Busse H.-J."/>
        </authorList>
    </citation>
    <scope>NUCLEOTIDE SEQUENCE [LARGE SCALE GENOMIC DNA]</scope>
    <source>
        <strain evidence="1 2">F2A</strain>
    </source>
</reference>
<dbReference type="EMBL" id="CP067393">
    <property type="protein sequence ID" value="QQP85927.1"/>
    <property type="molecule type" value="Genomic_DNA"/>
</dbReference>
<dbReference type="SUPFAM" id="SSF55298">
    <property type="entry name" value="YjgF-like"/>
    <property type="match status" value="1"/>
</dbReference>
<keyword evidence="2" id="KW-1185">Reference proteome</keyword>
<dbReference type="InterPro" id="IPR035709">
    <property type="entry name" value="YoaB-like"/>
</dbReference>
<dbReference type="AlphaFoldDB" id="A0A974RX85"/>
<dbReference type="CDD" id="cd06150">
    <property type="entry name" value="YjgF_YER057c_UK114_like_2"/>
    <property type="match status" value="1"/>
</dbReference>
<dbReference type="Pfam" id="PF01042">
    <property type="entry name" value="Ribonuc_L-PSP"/>
    <property type="match status" value="1"/>
</dbReference>
<proteinExistence type="predicted"/>
<gene>
    <name evidence="1" type="ORF">JHT90_01325</name>
</gene>
<dbReference type="Proteomes" id="UP000595278">
    <property type="component" value="Chromosome"/>
</dbReference>
<accession>A0A974RX85</accession>
<organism evidence="1 2">
    <name type="scientific">Entomomonas asaccharolytica</name>
    <dbReference type="NCBI Taxonomy" id="2785331"/>
    <lineage>
        <taxon>Bacteria</taxon>
        <taxon>Pseudomonadati</taxon>
        <taxon>Pseudomonadota</taxon>
        <taxon>Gammaproteobacteria</taxon>
        <taxon>Pseudomonadales</taxon>
        <taxon>Pseudomonadaceae</taxon>
        <taxon>Entomomonas</taxon>
    </lineage>
</organism>